<gene>
    <name evidence="1" type="ORF">DARMORV10_C08P46690.1</name>
</gene>
<dbReference type="EMBL" id="HG994372">
    <property type="protein sequence ID" value="CAF2115574.1"/>
    <property type="molecule type" value="Genomic_DNA"/>
</dbReference>
<sequence>MSSSGDGAWDDGMIFRYYNAVTKLGGNKNLIKEIAIELGVPESEVQREAQKLNSIGKSKKGKVKKGA</sequence>
<accession>A0A816V0R7</accession>
<dbReference type="Proteomes" id="UP001295469">
    <property type="component" value="Chromosome C08"/>
</dbReference>
<protein>
    <submittedName>
        <fullName evidence="1">(rape) hypothetical protein</fullName>
    </submittedName>
</protein>
<evidence type="ECO:0000313" key="1">
    <source>
        <dbReference type="EMBL" id="CAF2115574.1"/>
    </source>
</evidence>
<dbReference type="AlphaFoldDB" id="A0A816V0R7"/>
<proteinExistence type="predicted"/>
<reference evidence="1" key="1">
    <citation type="submission" date="2021-01" db="EMBL/GenBank/DDBJ databases">
        <authorList>
            <consortium name="Genoscope - CEA"/>
            <person name="William W."/>
        </authorList>
    </citation>
    <scope>NUCLEOTIDE SEQUENCE</scope>
</reference>
<organism evidence="1">
    <name type="scientific">Brassica napus</name>
    <name type="common">Rape</name>
    <dbReference type="NCBI Taxonomy" id="3708"/>
    <lineage>
        <taxon>Eukaryota</taxon>
        <taxon>Viridiplantae</taxon>
        <taxon>Streptophyta</taxon>
        <taxon>Embryophyta</taxon>
        <taxon>Tracheophyta</taxon>
        <taxon>Spermatophyta</taxon>
        <taxon>Magnoliopsida</taxon>
        <taxon>eudicotyledons</taxon>
        <taxon>Gunneridae</taxon>
        <taxon>Pentapetalae</taxon>
        <taxon>rosids</taxon>
        <taxon>malvids</taxon>
        <taxon>Brassicales</taxon>
        <taxon>Brassicaceae</taxon>
        <taxon>Brassiceae</taxon>
        <taxon>Brassica</taxon>
    </lineage>
</organism>
<name>A0A816V0R7_BRANA</name>